<evidence type="ECO:0000313" key="1">
    <source>
        <dbReference type="EMBL" id="CAD2212777.1"/>
    </source>
</evidence>
<organism evidence="1 2">
    <name type="scientific">Angomonas deanei</name>
    <dbReference type="NCBI Taxonomy" id="59799"/>
    <lineage>
        <taxon>Eukaryota</taxon>
        <taxon>Discoba</taxon>
        <taxon>Euglenozoa</taxon>
        <taxon>Kinetoplastea</taxon>
        <taxon>Metakinetoplastina</taxon>
        <taxon>Trypanosomatida</taxon>
        <taxon>Trypanosomatidae</taxon>
        <taxon>Strigomonadinae</taxon>
        <taxon>Angomonas</taxon>
    </lineage>
</organism>
<evidence type="ECO:0000313" key="2">
    <source>
        <dbReference type="Proteomes" id="UP000515908"/>
    </source>
</evidence>
<gene>
    <name evidence="1" type="ORF">ADEAN_000018900</name>
</gene>
<protein>
    <submittedName>
        <fullName evidence="1">Uncharacterized protein</fullName>
    </submittedName>
</protein>
<dbReference type="EMBL" id="LR877145">
    <property type="protein sequence ID" value="CAD2212777.1"/>
    <property type="molecule type" value="Genomic_DNA"/>
</dbReference>
<name>A0A7G2C242_9TRYP</name>
<keyword evidence="2" id="KW-1185">Reference proteome</keyword>
<accession>A0A7G2C242</accession>
<dbReference type="Gene3D" id="2.40.160.10">
    <property type="entry name" value="Porin"/>
    <property type="match status" value="1"/>
</dbReference>
<proteinExistence type="predicted"/>
<dbReference type="InterPro" id="IPR023614">
    <property type="entry name" value="Porin_dom_sf"/>
</dbReference>
<dbReference type="VEuPathDB" id="TriTrypDB:ADEAN_000018900"/>
<dbReference type="AlphaFoldDB" id="A0A7G2C242"/>
<sequence length="394" mass="43464">MIARQVSRLLDIMTIKIFSVCFGAHFCFILDNPASQHSNNNTHLSPLQSFSHSLLFSTSKTKISMSFFSSKPVAVEEKPASVVDAAVEKIQETANQILNKDAAPQKKELAQVKYATPSLFKDYNKASKDILNKNHSAAGKWKLESKHKCAPNSVVINPSATNNDISCDIEYVHPCGGAVKVMVSPQGYDNYKNTFTYEKNGHKVESVMHLQENGKVLMELSHQTSVLFHKRASINEKISRHNVELGLGVDVAPQCQVGCGATYNFLKKDCNWNIGCRYFNQKSKCECAITTNRLKTYTTSMSGPLHVTVPLECFKKGNAATMMLAMETVCGKDVPFVATVGVETKCPLHPENIIKAKINNAKKWTLSYVTTGGHWSAAVSIDNSLKPGVVFTHN</sequence>
<dbReference type="Proteomes" id="UP000515908">
    <property type="component" value="Chromosome 01"/>
</dbReference>
<reference evidence="1 2" key="1">
    <citation type="submission" date="2020-08" db="EMBL/GenBank/DDBJ databases">
        <authorList>
            <person name="Newling K."/>
            <person name="Davey J."/>
            <person name="Forrester S."/>
        </authorList>
    </citation>
    <scope>NUCLEOTIDE SEQUENCE [LARGE SCALE GENOMIC DNA]</scope>
    <source>
        <strain evidence="2">Crithidia deanei Carvalho (ATCC PRA-265)</strain>
    </source>
</reference>